<dbReference type="AlphaFoldDB" id="A0A381QKI2"/>
<sequence length="53" mass="6337">MPRDIAEQAKEAQETDPEFLSRVVLYGMTRRSIYRHLRDQNHAQDSQPLRERP</sequence>
<evidence type="ECO:0000313" key="1">
    <source>
        <dbReference type="EMBL" id="SUZ79866.1"/>
    </source>
</evidence>
<reference evidence="1" key="1">
    <citation type="submission" date="2018-05" db="EMBL/GenBank/DDBJ databases">
        <authorList>
            <person name="Lanie J.A."/>
            <person name="Ng W.-L."/>
            <person name="Kazmierczak K.M."/>
            <person name="Andrzejewski T.M."/>
            <person name="Davidsen T.M."/>
            <person name="Wayne K.J."/>
            <person name="Tettelin H."/>
            <person name="Glass J.I."/>
            <person name="Rusch D."/>
            <person name="Podicherti R."/>
            <person name="Tsui H.-C.T."/>
            <person name="Winkler M.E."/>
        </authorList>
    </citation>
    <scope>NUCLEOTIDE SEQUENCE</scope>
</reference>
<name>A0A381QKI2_9ZZZZ</name>
<proteinExistence type="predicted"/>
<accession>A0A381QKI2</accession>
<protein>
    <submittedName>
        <fullName evidence="1">Uncharacterized protein</fullName>
    </submittedName>
</protein>
<gene>
    <name evidence="1" type="ORF">METZ01_LOCUS32720</name>
</gene>
<organism evidence="1">
    <name type="scientific">marine metagenome</name>
    <dbReference type="NCBI Taxonomy" id="408172"/>
    <lineage>
        <taxon>unclassified sequences</taxon>
        <taxon>metagenomes</taxon>
        <taxon>ecological metagenomes</taxon>
    </lineage>
</organism>
<dbReference type="EMBL" id="UINC01001405">
    <property type="protein sequence ID" value="SUZ79866.1"/>
    <property type="molecule type" value="Genomic_DNA"/>
</dbReference>